<feature type="coiled-coil region" evidence="1">
    <location>
        <begin position="376"/>
        <end position="473"/>
    </location>
</feature>
<dbReference type="AlphaFoldDB" id="A0A8M1FK42"/>
<evidence type="ECO:0000313" key="4">
    <source>
        <dbReference type="Proteomes" id="UP000261680"/>
    </source>
</evidence>
<evidence type="ECO:0000256" key="1">
    <source>
        <dbReference type="SAM" id="Coils"/>
    </source>
</evidence>
<dbReference type="KEGG" id="umr:103675199"/>
<name>A0A8M1FK42_URSMA</name>
<protein>
    <submittedName>
        <fullName evidence="5">Protein AKNAD1</fullName>
    </submittedName>
</protein>
<keyword evidence="4" id="KW-1185">Reference proteome</keyword>
<feature type="compositionally biased region" description="Basic and acidic residues" evidence="2">
    <location>
        <begin position="826"/>
        <end position="835"/>
    </location>
</feature>
<dbReference type="GeneID" id="103675199"/>
<feature type="domain" description="AKNA" evidence="3">
    <location>
        <begin position="322"/>
        <end position="416"/>
    </location>
</feature>
<reference evidence="5" key="1">
    <citation type="submission" date="2025-08" db="UniProtKB">
        <authorList>
            <consortium name="RefSeq"/>
        </authorList>
    </citation>
    <scope>IDENTIFICATION</scope>
    <source>
        <tissue evidence="5">Whole blood</tissue>
    </source>
</reference>
<evidence type="ECO:0000256" key="2">
    <source>
        <dbReference type="SAM" id="MobiDB-lite"/>
    </source>
</evidence>
<keyword evidence="1" id="KW-0175">Coiled coil</keyword>
<feature type="compositionally biased region" description="Basic and acidic residues" evidence="2">
    <location>
        <begin position="329"/>
        <end position="339"/>
    </location>
</feature>
<dbReference type="OrthoDB" id="9045614at2759"/>
<feature type="compositionally biased region" description="Low complexity" evidence="2">
    <location>
        <begin position="598"/>
        <end position="612"/>
    </location>
</feature>
<dbReference type="PANTHER" id="PTHR21510">
    <property type="entry name" value="AKNA DOMAIN-CONTAINING PROTEIN"/>
    <property type="match status" value="1"/>
</dbReference>
<feature type="region of interest" description="Disordered" evidence="2">
    <location>
        <begin position="586"/>
        <end position="616"/>
    </location>
</feature>
<feature type="compositionally biased region" description="Polar residues" evidence="2">
    <location>
        <begin position="807"/>
        <end position="825"/>
    </location>
</feature>
<accession>A0A8M1FK42</accession>
<dbReference type="InterPro" id="IPR052655">
    <property type="entry name" value="AKNA_Centrosome-Trans_reg"/>
</dbReference>
<dbReference type="PANTHER" id="PTHR21510:SF16">
    <property type="entry name" value="PROTEIN AKNAD1"/>
    <property type="match status" value="1"/>
</dbReference>
<feature type="compositionally biased region" description="Basic and acidic residues" evidence="2">
    <location>
        <begin position="659"/>
        <end position="670"/>
    </location>
</feature>
<dbReference type="InterPro" id="IPR022150">
    <property type="entry name" value="AKNA_dom"/>
</dbReference>
<organism evidence="4 5">
    <name type="scientific">Ursus maritimus</name>
    <name type="common">Polar bear</name>
    <name type="synonym">Thalarctos maritimus</name>
    <dbReference type="NCBI Taxonomy" id="29073"/>
    <lineage>
        <taxon>Eukaryota</taxon>
        <taxon>Metazoa</taxon>
        <taxon>Chordata</taxon>
        <taxon>Craniata</taxon>
        <taxon>Vertebrata</taxon>
        <taxon>Euteleostomi</taxon>
        <taxon>Mammalia</taxon>
        <taxon>Eutheria</taxon>
        <taxon>Laurasiatheria</taxon>
        <taxon>Carnivora</taxon>
        <taxon>Caniformia</taxon>
        <taxon>Ursidae</taxon>
        <taxon>Ursus</taxon>
    </lineage>
</organism>
<evidence type="ECO:0000313" key="5">
    <source>
        <dbReference type="RefSeq" id="XP_040482660.1"/>
    </source>
</evidence>
<feature type="region of interest" description="Disordered" evidence="2">
    <location>
        <begin position="310"/>
        <end position="339"/>
    </location>
</feature>
<dbReference type="RefSeq" id="XP_040482660.1">
    <property type="nucleotide sequence ID" value="XM_040626726.1"/>
</dbReference>
<feature type="compositionally biased region" description="Polar residues" evidence="2">
    <location>
        <begin position="676"/>
        <end position="685"/>
    </location>
</feature>
<sequence>MDKVDFSEDTTSKQQEDLPYDGAFSQIKLYNDYNFTSKNDILDISNQIPLTVDDPQEKATYQETSRNVDMATTLGKMAKTIINKNYDKEKQSTTNLDIPANERDPSESNISDVLLHHLSNEEFLKGQGINCETLPEISNADSSDDAIIKNIILRHVKNSWLQEQTPELTDQLSPQRGENSNMPCCSLTVTEENAFDLEVTGESSHQETSSFLTEIKSLHDKPKSCQGQPPQKLQTEKAVSGNGFKHGHGLVHYQLPDFPKVAPKGKIPKNKTINKPLTIDKQVNFSPKLREKSAIVQDILESISRSNCIERQGQKRKTADPSQQPEMEPTVHTHQEHLPGIESERSLFKLSSISQRDHSPSSSYIFQKITQGKQMCQKLKEQTDQLKTKVQEFSKSIAQDSPYHLQDKRLVLEKLQGHLELLEQEFLDNKEKHLTLKQVHRHESPAVGDFDPEREVEDEIFKLEMLLEDVKEKINKGKYTSAVSLPVSSPIIPDDLASTSSPPSNETKSTEVTWQLVRSCYDVTVVLSELIQCSGDRHLPEVSVLDQGFSNCSAPGNGVQILLHAGFDSLAKTWQKKSWKLRKVRRLAQNKRQGTLDPRSPSSGGGPLPTFSGKKERRKVFSHLQTRFLNVWGRREAEPVLKPSLFKPQAATAQTPTSEKPEKSERRSPEEENPNTTSGRQDPAETTSASCAFCHRVCEWKENTEKKGHRRTNCGRCPPAIQEKALLADSILSSDAGPSCSSASGTGLQSNKCENCGTKSHNSRRVCGKKPLEEFHYRYNMPGENYLNPNERSAFVKLCFLNENKNSSPSCSEPEWNCSQTSNPKSSHDEHEPIPGKKNLKVFMTYNSDLATPSPHCHFCRISGSKSLSNFGSMEETESEILNSSLDHALRTASILKETTDRMIRTIAEDLAKVQRWRNRLKY</sequence>
<proteinExistence type="predicted"/>
<evidence type="ECO:0000259" key="3">
    <source>
        <dbReference type="Pfam" id="PF12443"/>
    </source>
</evidence>
<gene>
    <name evidence="5" type="primary">AKNAD1</name>
</gene>
<feature type="region of interest" description="Disordered" evidence="2">
    <location>
        <begin position="807"/>
        <end position="835"/>
    </location>
</feature>
<feature type="region of interest" description="Disordered" evidence="2">
    <location>
        <begin position="642"/>
        <end position="685"/>
    </location>
</feature>
<dbReference type="CTD" id="254268"/>
<dbReference type="Proteomes" id="UP000261680">
    <property type="component" value="Unplaced"/>
</dbReference>
<dbReference type="Pfam" id="PF12443">
    <property type="entry name" value="AKNA"/>
    <property type="match status" value="1"/>
</dbReference>